<gene>
    <name evidence="2" type="ORF">AC578_8810</name>
</gene>
<evidence type="ECO:0000256" key="1">
    <source>
        <dbReference type="SAM" id="MobiDB-lite"/>
    </source>
</evidence>
<feature type="compositionally biased region" description="Polar residues" evidence="1">
    <location>
        <begin position="27"/>
        <end position="37"/>
    </location>
</feature>
<name>A0A139GZ71_9PEZI</name>
<protein>
    <submittedName>
        <fullName evidence="2">Uncharacterized protein</fullName>
    </submittedName>
</protein>
<accession>A0A139GZ71</accession>
<comment type="caution">
    <text evidence="2">The sequence shown here is derived from an EMBL/GenBank/DDBJ whole genome shotgun (WGS) entry which is preliminary data.</text>
</comment>
<organism evidence="2 3">
    <name type="scientific">Pseudocercospora eumusae</name>
    <dbReference type="NCBI Taxonomy" id="321146"/>
    <lineage>
        <taxon>Eukaryota</taxon>
        <taxon>Fungi</taxon>
        <taxon>Dikarya</taxon>
        <taxon>Ascomycota</taxon>
        <taxon>Pezizomycotina</taxon>
        <taxon>Dothideomycetes</taxon>
        <taxon>Dothideomycetidae</taxon>
        <taxon>Mycosphaerellales</taxon>
        <taxon>Mycosphaerellaceae</taxon>
        <taxon>Pseudocercospora</taxon>
    </lineage>
</organism>
<sequence>MIFLSNFSHDILPSKDLPYMQNEKAKTSTGRGPTLSSRSAQRGLLGFYDSWECWSLATAMETPEAQPDQAITLVKPWLCAMEDQDRESILTSSSIETLYEEYGNLESC</sequence>
<keyword evidence="3" id="KW-1185">Reference proteome</keyword>
<dbReference type="Proteomes" id="UP000070133">
    <property type="component" value="Unassembled WGS sequence"/>
</dbReference>
<evidence type="ECO:0000313" key="3">
    <source>
        <dbReference type="Proteomes" id="UP000070133"/>
    </source>
</evidence>
<proteinExistence type="predicted"/>
<feature type="region of interest" description="Disordered" evidence="1">
    <location>
        <begin position="18"/>
        <end position="37"/>
    </location>
</feature>
<evidence type="ECO:0000313" key="2">
    <source>
        <dbReference type="EMBL" id="KXS95500.1"/>
    </source>
</evidence>
<dbReference type="EMBL" id="LFZN01000213">
    <property type="protein sequence ID" value="KXS95500.1"/>
    <property type="molecule type" value="Genomic_DNA"/>
</dbReference>
<dbReference type="AlphaFoldDB" id="A0A139GZ71"/>
<reference evidence="2 3" key="1">
    <citation type="submission" date="2015-07" db="EMBL/GenBank/DDBJ databases">
        <title>Comparative genomics of the Sigatoka disease complex on banana suggests a link between parallel evolutionary changes in Pseudocercospora fijiensis and Pseudocercospora eumusae and increased virulence on the banana host.</title>
        <authorList>
            <person name="Chang T.-C."/>
            <person name="Salvucci A."/>
            <person name="Crous P.W."/>
            <person name="Stergiopoulos I."/>
        </authorList>
    </citation>
    <scope>NUCLEOTIDE SEQUENCE [LARGE SCALE GENOMIC DNA]</scope>
    <source>
        <strain evidence="2 3">CBS 114824</strain>
    </source>
</reference>